<protein>
    <submittedName>
        <fullName evidence="1">Uncharacterized protein</fullName>
    </submittedName>
</protein>
<dbReference type="EMBL" id="CADCTC010000135">
    <property type="protein sequence ID" value="CAA9253836.1"/>
    <property type="molecule type" value="Genomic_DNA"/>
</dbReference>
<sequence length="109" mass="11101">MDAVADTSALEVGGLAEQRALLAAAREALTPLGPVATYVMMQWAAGVPDEVVARAAGLRVGDVAVVRERALAAARRAVGGAGWEEVVRSGESRVSAGAAFQMGLPLLMA</sequence>
<organism evidence="1">
    <name type="scientific">uncultured Chloroflexota bacterium</name>
    <dbReference type="NCBI Taxonomy" id="166587"/>
    <lineage>
        <taxon>Bacteria</taxon>
        <taxon>Bacillati</taxon>
        <taxon>Chloroflexota</taxon>
        <taxon>environmental samples</taxon>
    </lineage>
</organism>
<accession>A0A6J4ILT6</accession>
<dbReference type="AlphaFoldDB" id="A0A6J4ILT6"/>
<reference evidence="1" key="1">
    <citation type="submission" date="2020-02" db="EMBL/GenBank/DDBJ databases">
        <authorList>
            <person name="Meier V. D."/>
        </authorList>
    </citation>
    <scope>NUCLEOTIDE SEQUENCE</scope>
    <source>
        <strain evidence="1">AVDCRST_MAG77</strain>
    </source>
</reference>
<proteinExistence type="predicted"/>
<evidence type="ECO:0000313" key="1">
    <source>
        <dbReference type="EMBL" id="CAA9253836.1"/>
    </source>
</evidence>
<name>A0A6J4ILT6_9CHLR</name>
<gene>
    <name evidence="1" type="ORF">AVDCRST_MAG77-2230</name>
</gene>